<dbReference type="SUPFAM" id="SSF55282">
    <property type="entry name" value="RL5-like"/>
    <property type="match status" value="1"/>
</dbReference>
<reference evidence="11" key="1">
    <citation type="journal article" date="2020" name="mSystems">
        <title>Genome- and Community-Level Interaction Insights into Carbon Utilization and Element Cycling Functions of Hydrothermarchaeota in Hydrothermal Sediment.</title>
        <authorList>
            <person name="Zhou Z."/>
            <person name="Liu Y."/>
            <person name="Xu W."/>
            <person name="Pan J."/>
            <person name="Luo Z.H."/>
            <person name="Li M."/>
        </authorList>
    </citation>
    <scope>NUCLEOTIDE SEQUENCE [LARGE SCALE GENOMIC DNA]</scope>
    <source>
        <strain evidence="11">SpSt-125</strain>
    </source>
</reference>
<dbReference type="PANTHER" id="PTHR11994">
    <property type="entry name" value="60S RIBOSOMAL PROTEIN L11-RELATED"/>
    <property type="match status" value="1"/>
</dbReference>
<evidence type="ECO:0000313" key="11">
    <source>
        <dbReference type="EMBL" id="HEM65978.1"/>
    </source>
</evidence>
<accession>A0A7J2TZG4</accession>
<evidence type="ECO:0000256" key="2">
    <source>
        <dbReference type="ARBA" id="ARBA00022555"/>
    </source>
</evidence>
<evidence type="ECO:0000256" key="5">
    <source>
        <dbReference type="ARBA" id="ARBA00022980"/>
    </source>
</evidence>
<dbReference type="GO" id="GO:0003735">
    <property type="term" value="F:structural constituent of ribosome"/>
    <property type="evidence" value="ECO:0007669"/>
    <property type="project" value="InterPro"/>
</dbReference>
<name>A0A7J2TZG4_9CREN</name>
<comment type="caution">
    <text evidence="11">The sequence shown here is derived from an EMBL/GenBank/DDBJ whole genome shotgun (WGS) entry which is preliminary data.</text>
</comment>
<protein>
    <recommendedName>
        <fullName evidence="7">Large ribosomal subunit protein uL5</fullName>
    </recommendedName>
</protein>
<dbReference type="InterPro" id="IPR002132">
    <property type="entry name" value="Ribosomal_uL5"/>
</dbReference>
<dbReference type="GO" id="GO:0019843">
    <property type="term" value="F:rRNA binding"/>
    <property type="evidence" value="ECO:0007669"/>
    <property type="project" value="UniProtKB-UniRule"/>
</dbReference>
<dbReference type="FunFam" id="3.30.1440.10:FF:000002">
    <property type="entry name" value="60S ribosomal protein L11"/>
    <property type="match status" value="1"/>
</dbReference>
<comment type="function">
    <text evidence="7">This is 1 of the proteins that bind and probably mediate the attachment of the 5S RNA into the large ribosomal subunit, where it forms part of the central protuberance. In the 70S ribosome it contacts protein S13 of the 30S subunit (bridge B1b), connecting the 2 subunits; this bridge is implicated in subunit movement. May contact the P site tRNA; the 5S rRNA and some of its associated proteins might help stabilize positioning of ribosome-bound tRNAs.</text>
</comment>
<gene>
    <name evidence="7" type="primary">rpl5</name>
    <name evidence="11" type="ORF">ENO26_00085</name>
</gene>
<dbReference type="InterPro" id="IPR057266">
    <property type="entry name" value="Ribosomal_uL5_euk/arc-type"/>
</dbReference>
<feature type="domain" description="Large ribosomal subunit protein uL5 N-terminal" evidence="9">
    <location>
        <begin position="40"/>
        <end position="92"/>
    </location>
</feature>
<comment type="similarity">
    <text evidence="1 7 8">Belongs to the universal ribosomal protein uL5 family.</text>
</comment>
<evidence type="ECO:0000256" key="7">
    <source>
        <dbReference type="HAMAP-Rule" id="MF_01333"/>
    </source>
</evidence>
<dbReference type="InterPro" id="IPR031310">
    <property type="entry name" value="Ribosomal_uL5_N"/>
</dbReference>
<dbReference type="PIRSF" id="PIRSF002161">
    <property type="entry name" value="Ribosomal_L5"/>
    <property type="match status" value="1"/>
</dbReference>
<dbReference type="NCBIfam" id="NF003258">
    <property type="entry name" value="PRK04219.1"/>
    <property type="match status" value="1"/>
</dbReference>
<dbReference type="GO" id="GO:0006412">
    <property type="term" value="P:translation"/>
    <property type="evidence" value="ECO:0007669"/>
    <property type="project" value="UniProtKB-UniRule"/>
</dbReference>
<dbReference type="GO" id="GO:0000049">
    <property type="term" value="F:tRNA binding"/>
    <property type="evidence" value="ECO:0007669"/>
    <property type="project" value="UniProtKB-UniRule"/>
</dbReference>
<keyword evidence="5 7" id="KW-0689">Ribosomal protein</keyword>
<dbReference type="GO" id="GO:0005840">
    <property type="term" value="C:ribosome"/>
    <property type="evidence" value="ECO:0007669"/>
    <property type="project" value="UniProtKB-KW"/>
</dbReference>
<evidence type="ECO:0000256" key="8">
    <source>
        <dbReference type="RuleBase" id="RU003930"/>
    </source>
</evidence>
<keyword evidence="2 7" id="KW-0820">tRNA-binding</keyword>
<dbReference type="Gene3D" id="3.30.1440.10">
    <property type="match status" value="1"/>
</dbReference>
<dbReference type="Pfam" id="PF00281">
    <property type="entry name" value="Ribosomal_L5"/>
    <property type="match status" value="1"/>
</dbReference>
<dbReference type="InterPro" id="IPR022803">
    <property type="entry name" value="Ribosomal_uL5_dom_sf"/>
</dbReference>
<dbReference type="InterPro" id="IPR022804">
    <property type="entry name" value="Ribosomal_uL5_arc"/>
</dbReference>
<dbReference type="GO" id="GO:1990904">
    <property type="term" value="C:ribonucleoprotein complex"/>
    <property type="evidence" value="ECO:0007669"/>
    <property type="project" value="UniProtKB-KW"/>
</dbReference>
<dbReference type="EMBL" id="DSEU01000001">
    <property type="protein sequence ID" value="HEM65978.1"/>
    <property type="molecule type" value="Genomic_DNA"/>
</dbReference>
<sequence length="208" mass="23539">MSVIAIRNGSLTLATVPETFTSSVLSLEEVNSILKWWRENPMRVPLISKVTINISVGGASERLDKAARLLEQLTGQKPSIRRARKTIREFGISRRQPIAAIVTLRGQRALEFLKRALYAVNNTLKLSSFDEYGNISFGIKEHLLLPGVRYDPDIGIFGMDVAVTIEKPGFRVVKRRIKKVPSIPHRHRVRKEESILLLEILFSARISR</sequence>
<dbReference type="AlphaFoldDB" id="A0A7J2TZG4"/>
<dbReference type="Pfam" id="PF00673">
    <property type="entry name" value="Ribosomal_L5_C"/>
    <property type="match status" value="1"/>
</dbReference>
<dbReference type="HAMAP" id="MF_01333_A">
    <property type="entry name" value="Ribosomal_uL5_A"/>
    <property type="match status" value="1"/>
</dbReference>
<evidence type="ECO:0000256" key="3">
    <source>
        <dbReference type="ARBA" id="ARBA00022730"/>
    </source>
</evidence>
<evidence type="ECO:0000256" key="4">
    <source>
        <dbReference type="ARBA" id="ARBA00022884"/>
    </source>
</evidence>
<evidence type="ECO:0000256" key="1">
    <source>
        <dbReference type="ARBA" id="ARBA00008553"/>
    </source>
</evidence>
<proteinExistence type="inferred from homology"/>
<feature type="domain" description="Large ribosomal subunit protein uL5 C-terminal" evidence="10">
    <location>
        <begin position="97"/>
        <end position="173"/>
    </location>
</feature>
<keyword evidence="6 7" id="KW-0687">Ribonucleoprotein</keyword>
<evidence type="ECO:0000256" key="6">
    <source>
        <dbReference type="ARBA" id="ARBA00023274"/>
    </source>
</evidence>
<dbReference type="InterPro" id="IPR031309">
    <property type="entry name" value="Ribosomal_uL5_C"/>
</dbReference>
<evidence type="ECO:0000259" key="9">
    <source>
        <dbReference type="Pfam" id="PF00281"/>
    </source>
</evidence>
<keyword evidence="4 7" id="KW-0694">RNA-binding</keyword>
<comment type="subunit">
    <text evidence="7">Part of the 50S ribosomal subunit; contacts the 5S rRNA and probably tRNA. Forms a bridge to the 30S subunit in the 70S ribosome.</text>
</comment>
<evidence type="ECO:0000259" key="10">
    <source>
        <dbReference type="Pfam" id="PF00673"/>
    </source>
</evidence>
<keyword evidence="3 7" id="KW-0699">rRNA-binding</keyword>
<organism evidence="11">
    <name type="scientific">Ignisphaera aggregans</name>
    <dbReference type="NCBI Taxonomy" id="334771"/>
    <lineage>
        <taxon>Archaea</taxon>
        <taxon>Thermoproteota</taxon>
        <taxon>Thermoprotei</taxon>
        <taxon>Desulfurococcales</taxon>
        <taxon>Desulfurococcaceae</taxon>
        <taxon>Ignisphaera</taxon>
    </lineage>
</organism>